<gene>
    <name evidence="2" type="ORF">DASC09_026260</name>
</gene>
<dbReference type="InterPro" id="IPR057668">
    <property type="entry name" value="E2_Ub-conjug_enz_C"/>
</dbReference>
<dbReference type="AlphaFoldDB" id="A0AAV5QKW6"/>
<organism evidence="2 3">
    <name type="scientific">Saccharomycopsis crataegensis</name>
    <dbReference type="NCBI Taxonomy" id="43959"/>
    <lineage>
        <taxon>Eukaryota</taxon>
        <taxon>Fungi</taxon>
        <taxon>Dikarya</taxon>
        <taxon>Ascomycota</taxon>
        <taxon>Saccharomycotina</taxon>
        <taxon>Saccharomycetes</taxon>
        <taxon>Saccharomycopsidaceae</taxon>
        <taxon>Saccharomycopsis</taxon>
    </lineage>
</organism>
<dbReference type="CDD" id="cd20208">
    <property type="entry name" value="Bbox1_DUF2009"/>
    <property type="match status" value="1"/>
</dbReference>
<dbReference type="PANTHER" id="PTHR31560:SF0">
    <property type="entry name" value="UPF0652 PROTEIN C22H10.08"/>
    <property type="match status" value="1"/>
</dbReference>
<accession>A0AAV5QKW6</accession>
<dbReference type="RefSeq" id="XP_064852301.1">
    <property type="nucleotide sequence ID" value="XM_064996229.1"/>
</dbReference>
<feature type="domain" description="Non-canonical E2 ubiquitin-conjugating enzyme C-terminal" evidence="1">
    <location>
        <begin position="152"/>
        <end position="611"/>
    </location>
</feature>
<protein>
    <recommendedName>
        <fullName evidence="1">Non-canonical E2 ubiquitin-conjugating enzyme C-terminal domain-containing protein</fullName>
    </recommendedName>
</protein>
<comment type="caution">
    <text evidence="2">The sequence shown here is derived from an EMBL/GenBank/DDBJ whole genome shotgun (WGS) entry which is preliminary data.</text>
</comment>
<dbReference type="Pfam" id="PF09418">
    <property type="entry name" value="DUF2009"/>
    <property type="match status" value="1"/>
</dbReference>
<reference evidence="2 3" key="1">
    <citation type="journal article" date="2023" name="Elife">
        <title>Identification of key yeast species and microbe-microbe interactions impacting larval growth of Drosophila in the wild.</title>
        <authorList>
            <person name="Mure A."/>
            <person name="Sugiura Y."/>
            <person name="Maeda R."/>
            <person name="Honda K."/>
            <person name="Sakurai N."/>
            <person name="Takahashi Y."/>
            <person name="Watada M."/>
            <person name="Katoh T."/>
            <person name="Gotoh A."/>
            <person name="Gotoh Y."/>
            <person name="Taniguchi I."/>
            <person name="Nakamura K."/>
            <person name="Hayashi T."/>
            <person name="Katayama T."/>
            <person name="Uemura T."/>
            <person name="Hattori Y."/>
        </authorList>
    </citation>
    <scope>NUCLEOTIDE SEQUENCE [LARGE SCALE GENOMIC DNA]</scope>
    <source>
        <strain evidence="2 3">SC-9</strain>
    </source>
</reference>
<keyword evidence="3" id="KW-1185">Reference proteome</keyword>
<sequence length="611" mass="70558">MSDKPTLNDILEKDDVEIADIDDSQLNNKIDDDNNNVGEEDSEKFCVECTDMPSSLHCINCDDNLCDVCYKVIHNSGKRKQHVSEKIENSLINIDQDIKDETLNQPVVMDEEKEENEYTTEDLDKLLAIKNKNNGSEQNINQMILKEIKKQSQYIPLRLTAEERQLFKLLDSALNVCDYTNKIDIFSYTSKSKRIITQLKEICSILLGLVVSKNMKIGSELIVNKNFKDNEKWFQNVFEIGRRYKIINPNRFDNFGKLIYMIMDSRLPEIESHMEFDLYKPIKTLDSYLKSRPEDDGKALGIFDDDLILNATAEIISKGKPRSQINREIKIKELSIEKLAKKYSSAKGFSKEEIKQVLYSVGDFNAYINSNRSSVNRMIKRLEFFRDKKSHANYSLNIRVGRDGARLTHDHDKQYEYVLQSLKLWSVIMKEMIHLWSLADDDLLNNSNVYKLTETGQGLNRVKSCPTLYRQMFNIVELVKKKSGYWIGSSYIHLGDSTVPNALFFLDKYLQVPKILNPIDTCLSQIEADFPKDEFLMNLISEEFGSVDDLLKLICSHFFKKAFNGSGANDFFSAGSCVDGRLTSTWEWANDIHKYEYFKFFLLSGFTGFNG</sequence>
<dbReference type="PANTHER" id="PTHR31560">
    <property type="entry name" value="UPF0652 PROTEIN C16A11.03C-RELATED"/>
    <property type="match status" value="1"/>
</dbReference>
<evidence type="ECO:0000259" key="1">
    <source>
        <dbReference type="Pfam" id="PF09418"/>
    </source>
</evidence>
<name>A0AAV5QKW6_9ASCO</name>
<dbReference type="EMBL" id="BTFZ01000006">
    <property type="protein sequence ID" value="GMM35301.1"/>
    <property type="molecule type" value="Genomic_DNA"/>
</dbReference>
<dbReference type="GeneID" id="90073280"/>
<dbReference type="Pfam" id="PF22586">
    <property type="entry name" value="ANCHR-like_BBOX"/>
    <property type="match status" value="1"/>
</dbReference>
<dbReference type="Proteomes" id="UP001360560">
    <property type="component" value="Unassembled WGS sequence"/>
</dbReference>
<proteinExistence type="predicted"/>
<dbReference type="InterPro" id="IPR018553">
    <property type="entry name" value="E2_Ub-conjug_enz"/>
</dbReference>
<evidence type="ECO:0000313" key="3">
    <source>
        <dbReference type="Proteomes" id="UP001360560"/>
    </source>
</evidence>
<evidence type="ECO:0000313" key="2">
    <source>
        <dbReference type="EMBL" id="GMM35301.1"/>
    </source>
</evidence>